<dbReference type="RefSeq" id="WP_154663254.1">
    <property type="nucleotide sequence ID" value="NZ_JACHBK010000005.1"/>
</dbReference>
<evidence type="ECO:0000256" key="1">
    <source>
        <dbReference type="SAM" id="Phobius"/>
    </source>
</evidence>
<dbReference type="EMBL" id="JACHBK010000005">
    <property type="protein sequence ID" value="MBB5535927.1"/>
    <property type="molecule type" value="Genomic_DNA"/>
</dbReference>
<accession>A0A7W8UAQ4</accession>
<sequence>MFIGGWMLKRFGQNDRERTLAAEEGGLYEATLRDYRRKALTISIWAGFAVLTIWAAKPIWNYAIFGFNPILDDLLSITCS</sequence>
<protein>
    <submittedName>
        <fullName evidence="2">Uncharacterized protein</fullName>
    </submittedName>
</protein>
<dbReference type="Proteomes" id="UP000585507">
    <property type="component" value="Unassembled WGS sequence"/>
</dbReference>
<evidence type="ECO:0000313" key="2">
    <source>
        <dbReference type="EMBL" id="MBB5535927.1"/>
    </source>
</evidence>
<keyword evidence="1" id="KW-0812">Transmembrane</keyword>
<reference evidence="2 3" key="1">
    <citation type="submission" date="2020-08" db="EMBL/GenBank/DDBJ databases">
        <title>Genomic Encyclopedia of Type Strains, Phase IV (KMG-V): Genome sequencing to study the core and pangenomes of soil and plant-associated prokaryotes.</title>
        <authorList>
            <person name="Whitman W."/>
        </authorList>
    </citation>
    <scope>NUCLEOTIDE SEQUENCE [LARGE SCALE GENOMIC DNA]</scope>
    <source>
        <strain evidence="2 3">SEMIA 4084</strain>
    </source>
</reference>
<keyword evidence="3" id="KW-1185">Reference proteome</keyword>
<dbReference type="AlphaFoldDB" id="A0A7W8UAQ4"/>
<keyword evidence="1" id="KW-1133">Transmembrane helix</keyword>
<comment type="caution">
    <text evidence="2">The sequence shown here is derived from an EMBL/GenBank/DDBJ whole genome shotgun (WGS) entry which is preliminary data.</text>
</comment>
<evidence type="ECO:0000313" key="3">
    <source>
        <dbReference type="Proteomes" id="UP000585507"/>
    </source>
</evidence>
<gene>
    <name evidence="2" type="ORF">GGD55_002631</name>
</gene>
<name>A0A7W8UAQ4_9HYPH</name>
<proteinExistence type="predicted"/>
<feature type="transmembrane region" description="Helical" evidence="1">
    <location>
        <begin position="39"/>
        <end position="56"/>
    </location>
</feature>
<keyword evidence="1" id="KW-0472">Membrane</keyword>
<organism evidence="2 3">
    <name type="scientific">Rhizobium giardinii</name>
    <dbReference type="NCBI Taxonomy" id="56731"/>
    <lineage>
        <taxon>Bacteria</taxon>
        <taxon>Pseudomonadati</taxon>
        <taxon>Pseudomonadota</taxon>
        <taxon>Alphaproteobacteria</taxon>
        <taxon>Hyphomicrobiales</taxon>
        <taxon>Rhizobiaceae</taxon>
        <taxon>Rhizobium/Agrobacterium group</taxon>
        <taxon>Rhizobium</taxon>
    </lineage>
</organism>